<organism evidence="3">
    <name type="scientific">Verticillium alfalfae (strain VaMs.102 / ATCC MYA-4576 / FGSC 10136)</name>
    <name type="common">Verticillium wilt of alfalfa</name>
    <name type="synonym">Verticillium albo-atrum</name>
    <dbReference type="NCBI Taxonomy" id="526221"/>
    <lineage>
        <taxon>Eukaryota</taxon>
        <taxon>Fungi</taxon>
        <taxon>Dikarya</taxon>
        <taxon>Ascomycota</taxon>
        <taxon>Pezizomycotina</taxon>
        <taxon>Sordariomycetes</taxon>
        <taxon>Hypocreomycetidae</taxon>
        <taxon>Glomerellales</taxon>
        <taxon>Plectosphaerellaceae</taxon>
        <taxon>Verticillium</taxon>
    </lineage>
</organism>
<sequence length="119" mass="13030">MPRGIQDSTEPDKHSSELLPEHKVPRPFDFSDELREAASVAEAWTSLERECYRSGRRSGFGDGVVDVIPDQRIFMTSNILLSTSGHIAGATQRVISTDVDPAQAVITSVIDQPTGYLPC</sequence>
<dbReference type="GeneID" id="9528201"/>
<keyword evidence="3" id="KW-1185">Reference proteome</keyword>
<dbReference type="AlphaFoldDB" id="C9SVR4"/>
<proteinExistence type="predicted"/>
<evidence type="ECO:0000313" key="2">
    <source>
        <dbReference type="EMBL" id="EEY22879.1"/>
    </source>
</evidence>
<evidence type="ECO:0000313" key="3">
    <source>
        <dbReference type="Proteomes" id="UP000008698"/>
    </source>
</evidence>
<dbReference type="RefSeq" id="XP_003000494.1">
    <property type="nucleotide sequence ID" value="XM_003000448.1"/>
</dbReference>
<dbReference type="HOGENOM" id="CLU_2074953_0_0_1"/>
<protein>
    <submittedName>
        <fullName evidence="2">Uncharacterized protein</fullName>
    </submittedName>
</protein>
<dbReference type="OrthoDB" id="10282723at2759"/>
<reference evidence="3" key="1">
    <citation type="journal article" date="2011" name="PLoS Pathog.">
        <title>Comparative genomics yields insights into niche adaptation of plant vascular wilt pathogens.</title>
        <authorList>
            <person name="Klosterman S.J."/>
            <person name="Subbarao K.V."/>
            <person name="Kang S."/>
            <person name="Veronese P."/>
            <person name="Gold S.E."/>
            <person name="Thomma B.P.H.J."/>
            <person name="Chen Z."/>
            <person name="Henrissat B."/>
            <person name="Lee Y.-H."/>
            <person name="Park J."/>
            <person name="Garcia-Pedrajas M.D."/>
            <person name="Barbara D.J."/>
            <person name="Anchieta A."/>
            <person name="de Jonge R."/>
            <person name="Santhanam P."/>
            <person name="Maruthachalam K."/>
            <person name="Atallah Z."/>
            <person name="Amyotte S.G."/>
            <person name="Paz Z."/>
            <person name="Inderbitzin P."/>
            <person name="Hayes R.J."/>
            <person name="Heiman D.I."/>
            <person name="Young S."/>
            <person name="Zeng Q."/>
            <person name="Engels R."/>
            <person name="Galagan J."/>
            <person name="Cuomo C.A."/>
            <person name="Dobinson K.F."/>
            <person name="Ma L.-J."/>
        </authorList>
    </citation>
    <scope>NUCLEOTIDE SEQUENCE [LARGE SCALE GENOMIC DNA]</scope>
    <source>
        <strain evidence="3">VaMs.102 / ATCC MYA-4576 / FGSC 10136</strain>
    </source>
</reference>
<name>C9SVR4_VERA1</name>
<dbReference type="Proteomes" id="UP000008698">
    <property type="component" value="Unassembled WGS sequence"/>
</dbReference>
<gene>
    <name evidence="2" type="ORF">VDBG_08989</name>
</gene>
<dbReference type="eggNOG" id="ENOG502TA9U">
    <property type="taxonomic scope" value="Eukaryota"/>
</dbReference>
<dbReference type="EMBL" id="DS985227">
    <property type="protein sequence ID" value="EEY22879.1"/>
    <property type="molecule type" value="Genomic_DNA"/>
</dbReference>
<feature type="region of interest" description="Disordered" evidence="1">
    <location>
        <begin position="1"/>
        <end position="25"/>
    </location>
</feature>
<accession>C9SVR4</accession>
<dbReference type="KEGG" id="val:VDBG_08989"/>
<feature type="compositionally biased region" description="Basic and acidic residues" evidence="1">
    <location>
        <begin position="10"/>
        <end position="25"/>
    </location>
</feature>
<evidence type="ECO:0000256" key="1">
    <source>
        <dbReference type="SAM" id="MobiDB-lite"/>
    </source>
</evidence>